<evidence type="ECO:0000256" key="5">
    <source>
        <dbReference type="SAM" id="SignalP"/>
    </source>
</evidence>
<dbReference type="InterPro" id="IPR009056">
    <property type="entry name" value="Cyt_c-like_dom"/>
</dbReference>
<dbReference type="SUPFAM" id="SSF46626">
    <property type="entry name" value="Cytochrome c"/>
    <property type="match status" value="2"/>
</dbReference>
<evidence type="ECO:0000313" key="7">
    <source>
        <dbReference type="EMBL" id="AKJ05183.1"/>
    </source>
</evidence>
<keyword evidence="1 4" id="KW-0349">Heme</keyword>
<evidence type="ECO:0000313" key="9">
    <source>
        <dbReference type="Proteomes" id="UP000035579"/>
    </source>
</evidence>
<keyword evidence="5" id="KW-0732">Signal</keyword>
<keyword evidence="10" id="KW-1185">Reference proteome</keyword>
<sequence length="803" mass="84122">MHRNNGAALLLSALLVLSGAGRAVAQTAYEHFESPQVHPARLTPDGTKLLVTNTADSRLSVFSLSSPQSPTLLAEIPVGLEPVSVNARTNDEVWVVNHVSDSISIVSLSQGLVVDTLQVGDEPADVVFAGSPQRAFVSVARRNEVRVYDPATRALVKTIALQGEHPRALAVSPSGGSVYAAFALSGNRTTLIPAAAAPAQPAPTNTSLPPAPDSGLIVDAKDPNWSTVVRYTMPDNDVVEINAGTQTVTRYFSRVGTVNLGLAVQPTTGNLYVANTDARNLVRFEPTLRGHIVDNRVTRITTGSTPVITPVELNPGLDYSVLPNATAKSTALAQPTDIVFEASGANAWVASFGTDRVARIDANGTVVARVEVGPSIGATVNPRTKRGPRGLALHAASGSLYVVNRISNTLSVVNTSTAAVVREVAVGFDPSPTAIRQGRGFLYDAKLSGNGTASCASCHIDADLDQLAWDLGNPGGSMQTVVDPNTGTFSLHPMKGPMTTQTLKGVKGQNPLHWRGDKASFNDFNGAFAALMGGSQLASADMQAYTDFINTVRLAPNPHRNRDDTLPATFGGGNPIAGENTFLTEQFRSGITCNGCHTATAGGTNRALIPANVLQEPQDMKTAHLRNLYQKNNFRKTVGGTSLGGFGFTHDGAIATLDEFLAQPVFGTFSTDPTRRANLTAYLLCFPTGMAPAVGYSRTVSSANASSTAVSSDVTLLEAQARAGKIDLVIKGKVNGVVRGLYYNPLTRVYDVDAAGASSLSWSQLQSSAASGSSLFTLLGVPPGTGVRMGIDRDADGVLDANE</sequence>
<dbReference type="InterPro" id="IPR036909">
    <property type="entry name" value="Cyt_c-like_dom_sf"/>
</dbReference>
<evidence type="ECO:0000256" key="4">
    <source>
        <dbReference type="PROSITE-ProRule" id="PRU00433"/>
    </source>
</evidence>
<dbReference type="EMBL" id="CP011509">
    <property type="protein sequence ID" value="AKJ05183.1"/>
    <property type="molecule type" value="Genomic_DNA"/>
</dbReference>
<evidence type="ECO:0000259" key="6">
    <source>
        <dbReference type="PROSITE" id="PS51007"/>
    </source>
</evidence>
<reference evidence="8 10" key="2">
    <citation type="submission" date="2018-08" db="EMBL/GenBank/DDBJ databases">
        <title>Genomic Encyclopedia of Archaeal and Bacterial Type Strains, Phase II (KMG-II): from individual species to whole genera.</title>
        <authorList>
            <person name="Goeker M."/>
        </authorList>
    </citation>
    <scope>NUCLEOTIDE SEQUENCE [LARGE SCALE GENOMIC DNA]</scope>
    <source>
        <strain evidence="8 10">DSM 2261</strain>
    </source>
</reference>
<gene>
    <name evidence="7" type="ORF">AA314_06809</name>
    <name evidence="8" type="ORF">ATI61_102250</name>
</gene>
<evidence type="ECO:0000256" key="2">
    <source>
        <dbReference type="ARBA" id="ARBA00022723"/>
    </source>
</evidence>
<keyword evidence="3 4" id="KW-0408">Iron</keyword>
<accession>A0AAC8QDE3</accession>
<dbReference type="InterPro" id="IPR015943">
    <property type="entry name" value="WD40/YVTN_repeat-like_dom_sf"/>
</dbReference>
<evidence type="ECO:0000313" key="10">
    <source>
        <dbReference type="Proteomes" id="UP000256345"/>
    </source>
</evidence>
<dbReference type="GO" id="GO:0046872">
    <property type="term" value="F:metal ion binding"/>
    <property type="evidence" value="ECO:0007669"/>
    <property type="project" value="UniProtKB-KW"/>
</dbReference>
<dbReference type="Proteomes" id="UP000035579">
    <property type="component" value="Chromosome"/>
</dbReference>
<dbReference type="GO" id="GO:0020037">
    <property type="term" value="F:heme binding"/>
    <property type="evidence" value="ECO:0007669"/>
    <property type="project" value="InterPro"/>
</dbReference>
<feature type="domain" description="Cytochrome c" evidence="6">
    <location>
        <begin position="573"/>
        <end position="721"/>
    </location>
</feature>
<evidence type="ECO:0000313" key="8">
    <source>
        <dbReference type="EMBL" id="REG35877.1"/>
    </source>
</evidence>
<feature type="domain" description="Cytochrome c" evidence="6">
    <location>
        <begin position="433"/>
        <end position="553"/>
    </location>
</feature>
<dbReference type="PROSITE" id="PS51007">
    <property type="entry name" value="CYTC"/>
    <property type="match status" value="2"/>
</dbReference>
<protein>
    <submittedName>
        <fullName evidence="8">YVTN family beta-propeller protein</fullName>
    </submittedName>
</protein>
<dbReference type="GO" id="GO:0009055">
    <property type="term" value="F:electron transfer activity"/>
    <property type="evidence" value="ECO:0007669"/>
    <property type="project" value="InterPro"/>
</dbReference>
<feature type="signal peptide" evidence="5">
    <location>
        <begin position="1"/>
        <end position="25"/>
    </location>
</feature>
<proteinExistence type="predicted"/>
<feature type="chain" id="PRO_5041993255" evidence="5">
    <location>
        <begin position="26"/>
        <end position="803"/>
    </location>
</feature>
<evidence type="ECO:0000256" key="3">
    <source>
        <dbReference type="ARBA" id="ARBA00023004"/>
    </source>
</evidence>
<dbReference type="RefSeq" id="WP_047858786.1">
    <property type="nucleotide sequence ID" value="NZ_CP011509.1"/>
</dbReference>
<dbReference type="AlphaFoldDB" id="A0AAC8QDE3"/>
<dbReference type="PANTHER" id="PTHR47197:SF3">
    <property type="entry name" value="DIHYDRO-HEME D1 DEHYDROGENASE"/>
    <property type="match status" value="1"/>
</dbReference>
<keyword evidence="2 4" id="KW-0479">Metal-binding</keyword>
<name>A0AAC8QDE3_9BACT</name>
<dbReference type="InterPro" id="IPR051200">
    <property type="entry name" value="Host-pathogen_enzymatic-act"/>
</dbReference>
<dbReference type="Gene3D" id="2.130.10.10">
    <property type="entry name" value="YVTN repeat-like/Quinoprotein amine dehydrogenase"/>
    <property type="match status" value="2"/>
</dbReference>
<organism evidence="7 9">
    <name type="scientific">Archangium gephyra</name>
    <dbReference type="NCBI Taxonomy" id="48"/>
    <lineage>
        <taxon>Bacteria</taxon>
        <taxon>Pseudomonadati</taxon>
        <taxon>Myxococcota</taxon>
        <taxon>Myxococcia</taxon>
        <taxon>Myxococcales</taxon>
        <taxon>Cystobacterineae</taxon>
        <taxon>Archangiaceae</taxon>
        <taxon>Archangium</taxon>
    </lineage>
</organism>
<dbReference type="SUPFAM" id="SSF51004">
    <property type="entry name" value="C-terminal (heme d1) domain of cytochrome cd1-nitrite reductase"/>
    <property type="match status" value="2"/>
</dbReference>
<dbReference type="Proteomes" id="UP000256345">
    <property type="component" value="Unassembled WGS sequence"/>
</dbReference>
<dbReference type="KEGG" id="age:AA314_06809"/>
<evidence type="ECO:0000256" key="1">
    <source>
        <dbReference type="ARBA" id="ARBA00022617"/>
    </source>
</evidence>
<reference evidence="7 9" key="1">
    <citation type="submission" date="2015-05" db="EMBL/GenBank/DDBJ databases">
        <title>Genome assembly of Archangium gephyra DSM 2261.</title>
        <authorList>
            <person name="Sharma G."/>
            <person name="Subramanian S."/>
        </authorList>
    </citation>
    <scope>NUCLEOTIDE SEQUENCE [LARGE SCALE GENOMIC DNA]</scope>
    <source>
        <strain evidence="7 9">DSM 2261</strain>
    </source>
</reference>
<dbReference type="PANTHER" id="PTHR47197">
    <property type="entry name" value="PROTEIN NIRF"/>
    <property type="match status" value="1"/>
</dbReference>
<dbReference type="EMBL" id="QUMU01000002">
    <property type="protein sequence ID" value="REG35877.1"/>
    <property type="molecule type" value="Genomic_DNA"/>
</dbReference>
<dbReference type="InterPro" id="IPR011048">
    <property type="entry name" value="Haem_d1_sf"/>
</dbReference>
<dbReference type="Gene3D" id="1.10.760.10">
    <property type="entry name" value="Cytochrome c-like domain"/>
    <property type="match status" value="1"/>
</dbReference>